<dbReference type="InterPro" id="IPR045191">
    <property type="entry name" value="MBR1/2-like"/>
</dbReference>
<reference evidence="11" key="1">
    <citation type="submission" date="2019-10" db="EMBL/GenBank/DDBJ databases">
        <authorList>
            <person name="Zhang R."/>
            <person name="Pan Y."/>
            <person name="Wang J."/>
            <person name="Ma R."/>
            <person name="Yu S."/>
        </authorList>
    </citation>
    <scope>NUCLEOTIDE SEQUENCE</scope>
    <source>
        <strain evidence="11">LA-IB0</strain>
        <tissue evidence="11">Leaf</tissue>
    </source>
</reference>
<dbReference type="EMBL" id="WHWC01000015">
    <property type="protein sequence ID" value="KAG8368404.1"/>
    <property type="molecule type" value="Genomic_DNA"/>
</dbReference>
<proteinExistence type="predicted"/>
<feature type="compositionally biased region" description="Polar residues" evidence="9">
    <location>
        <begin position="192"/>
        <end position="203"/>
    </location>
</feature>
<keyword evidence="12" id="KW-1185">Reference proteome</keyword>
<dbReference type="AlphaFoldDB" id="A0AAV6WKN5"/>
<name>A0AAV6WKN5_9LAMI</name>
<protein>
    <recommendedName>
        <fullName evidence="2">RING-type E3 ubiquitin transferase</fullName>
        <ecNumber evidence="2">2.3.2.27</ecNumber>
    </recommendedName>
</protein>
<keyword evidence="3" id="KW-0808">Transferase</keyword>
<feature type="compositionally biased region" description="Low complexity" evidence="9">
    <location>
        <begin position="60"/>
        <end position="71"/>
    </location>
</feature>
<keyword evidence="5 8" id="KW-0863">Zinc-finger</keyword>
<dbReference type="GO" id="GO:0008270">
    <property type="term" value="F:zinc ion binding"/>
    <property type="evidence" value="ECO:0007669"/>
    <property type="project" value="UniProtKB-KW"/>
</dbReference>
<evidence type="ECO:0000256" key="9">
    <source>
        <dbReference type="SAM" id="MobiDB-lite"/>
    </source>
</evidence>
<feature type="compositionally biased region" description="Polar residues" evidence="9">
    <location>
        <begin position="212"/>
        <end position="246"/>
    </location>
</feature>
<dbReference type="Gene3D" id="3.30.40.10">
    <property type="entry name" value="Zinc/RING finger domain, C3HC4 (zinc finger)"/>
    <property type="match status" value="1"/>
</dbReference>
<evidence type="ECO:0000256" key="3">
    <source>
        <dbReference type="ARBA" id="ARBA00022679"/>
    </source>
</evidence>
<feature type="compositionally biased region" description="Polar residues" evidence="9">
    <location>
        <begin position="322"/>
        <end position="333"/>
    </location>
</feature>
<feature type="region of interest" description="Disordered" evidence="9">
    <location>
        <begin position="55"/>
        <end position="92"/>
    </location>
</feature>
<dbReference type="InterPro" id="IPR013083">
    <property type="entry name" value="Znf_RING/FYVE/PHD"/>
</dbReference>
<feature type="region of interest" description="Disordered" evidence="9">
    <location>
        <begin position="348"/>
        <end position="378"/>
    </location>
</feature>
<dbReference type="PANTHER" id="PTHR22937:SF115">
    <property type="entry name" value="RING-TYPE E3 UBIQUITIN TRANSFERASE"/>
    <property type="match status" value="1"/>
</dbReference>
<keyword evidence="7" id="KW-0862">Zinc</keyword>
<dbReference type="Proteomes" id="UP000826271">
    <property type="component" value="Unassembled WGS sequence"/>
</dbReference>
<dbReference type="SUPFAM" id="SSF57850">
    <property type="entry name" value="RING/U-box"/>
    <property type="match status" value="1"/>
</dbReference>
<dbReference type="InterPro" id="IPR001841">
    <property type="entry name" value="Znf_RING"/>
</dbReference>
<comment type="caution">
    <text evidence="11">The sequence shown here is derived from an EMBL/GenBank/DDBJ whole genome shotgun (WGS) entry which is preliminary data.</text>
</comment>
<evidence type="ECO:0000256" key="2">
    <source>
        <dbReference type="ARBA" id="ARBA00012483"/>
    </source>
</evidence>
<sequence length="612" mass="66790">MQRKRSASTAFPEPIDLNQVSFTNNTSMDDSASGDHTLDPVINYIVVSSDEDVNNTNAANNFGESSNNTNNLQDGAHNDDSEMGLGWSSSLNASSGPDARSVNWSFEPSNTNSTSYIGNQVIGTSLSMQNYSLNHGHVRETEQTPTFYTNVGTSSGSSGTLVENNDASDPSFGIWGSSYKRKVLEGTSGQFYPGGSSSSNQPMGKNIMQDPVPNSYTTPRNLSISSGPLNLPRTNQSEQLNPSSGVGMNRAAPAFYPSSRVPVIAESSSRNFTIRSNLMHHESVPFDTPRSTSGRNIGVYASQQESRPISNTDSSELRSPLTLPTNPGNTLSQPHIMHVNEARGTHSYPWNGSIGSRGRRSSGSFMVSGERGSEVNVRSSRRNNLEYPMTVSAPETRDALEDQIDWSFTGHRAGAGGSGWRSSSAALLPQQNQTLETHQRLSEAAPSIPFPRIESDSGIRRSHFALVASASSSSDEVANTSGAQDLSDQSRAAFLIEMPGDDVIGRRSLADLESRHRLIRQVLSAVRRGVHLRAEDYVLIDPFINGFAELHDRHRDMRLDVDNMSYEEDYITEDDIGILDCGHEFHANCVEQWLILKNLCPICKTTALETQR</sequence>
<feature type="region of interest" description="Disordered" evidence="9">
    <location>
        <begin position="192"/>
        <end position="246"/>
    </location>
</feature>
<comment type="catalytic activity">
    <reaction evidence="1">
        <text>S-ubiquitinyl-[E2 ubiquitin-conjugating enzyme]-L-cysteine + [acceptor protein]-L-lysine = [E2 ubiquitin-conjugating enzyme]-L-cysteine + N(6)-ubiquitinyl-[acceptor protein]-L-lysine.</text>
        <dbReference type="EC" id="2.3.2.27"/>
    </reaction>
</comment>
<evidence type="ECO:0000313" key="11">
    <source>
        <dbReference type="EMBL" id="KAG8368404.1"/>
    </source>
</evidence>
<dbReference type="PANTHER" id="PTHR22937">
    <property type="entry name" value="E3 UBIQUITIN-PROTEIN LIGASE RNF165"/>
    <property type="match status" value="1"/>
</dbReference>
<keyword evidence="4" id="KW-0479">Metal-binding</keyword>
<feature type="domain" description="RING-type" evidence="10">
    <location>
        <begin position="578"/>
        <end position="604"/>
    </location>
</feature>
<feature type="region of interest" description="Disordered" evidence="9">
    <location>
        <begin position="301"/>
        <end position="333"/>
    </location>
</feature>
<evidence type="ECO:0000259" key="10">
    <source>
        <dbReference type="PROSITE" id="PS50089"/>
    </source>
</evidence>
<evidence type="ECO:0000256" key="6">
    <source>
        <dbReference type="ARBA" id="ARBA00022786"/>
    </source>
</evidence>
<accession>A0AAV6WKN5</accession>
<evidence type="ECO:0000256" key="1">
    <source>
        <dbReference type="ARBA" id="ARBA00000900"/>
    </source>
</evidence>
<organism evidence="11 12">
    <name type="scientific">Buddleja alternifolia</name>
    <dbReference type="NCBI Taxonomy" id="168488"/>
    <lineage>
        <taxon>Eukaryota</taxon>
        <taxon>Viridiplantae</taxon>
        <taxon>Streptophyta</taxon>
        <taxon>Embryophyta</taxon>
        <taxon>Tracheophyta</taxon>
        <taxon>Spermatophyta</taxon>
        <taxon>Magnoliopsida</taxon>
        <taxon>eudicotyledons</taxon>
        <taxon>Gunneridae</taxon>
        <taxon>Pentapetalae</taxon>
        <taxon>asterids</taxon>
        <taxon>lamiids</taxon>
        <taxon>Lamiales</taxon>
        <taxon>Scrophulariaceae</taxon>
        <taxon>Buddlejeae</taxon>
        <taxon>Buddleja</taxon>
    </lineage>
</organism>
<evidence type="ECO:0000256" key="4">
    <source>
        <dbReference type="ARBA" id="ARBA00022723"/>
    </source>
</evidence>
<dbReference type="GO" id="GO:0061630">
    <property type="term" value="F:ubiquitin protein ligase activity"/>
    <property type="evidence" value="ECO:0007669"/>
    <property type="project" value="UniProtKB-EC"/>
</dbReference>
<evidence type="ECO:0000256" key="8">
    <source>
        <dbReference type="PROSITE-ProRule" id="PRU00175"/>
    </source>
</evidence>
<dbReference type="EC" id="2.3.2.27" evidence="2"/>
<evidence type="ECO:0000313" key="12">
    <source>
        <dbReference type="Proteomes" id="UP000826271"/>
    </source>
</evidence>
<gene>
    <name evidence="11" type="ORF">BUALT_Bualt15G0042000</name>
</gene>
<dbReference type="PROSITE" id="PS50089">
    <property type="entry name" value="ZF_RING_2"/>
    <property type="match status" value="1"/>
</dbReference>
<feature type="compositionally biased region" description="Polar residues" evidence="9">
    <location>
        <begin position="301"/>
        <end position="314"/>
    </location>
</feature>
<feature type="compositionally biased region" description="Low complexity" evidence="9">
    <location>
        <begin position="352"/>
        <end position="364"/>
    </location>
</feature>
<evidence type="ECO:0000256" key="5">
    <source>
        <dbReference type="ARBA" id="ARBA00022771"/>
    </source>
</evidence>
<keyword evidence="6" id="KW-0833">Ubl conjugation pathway</keyword>
<dbReference type="Pfam" id="PF13639">
    <property type="entry name" value="zf-RING_2"/>
    <property type="match status" value="1"/>
</dbReference>
<evidence type="ECO:0000256" key="7">
    <source>
        <dbReference type="ARBA" id="ARBA00022833"/>
    </source>
</evidence>